<proteinExistence type="predicted"/>
<dbReference type="RefSeq" id="WP_379913171.1">
    <property type="nucleotide sequence ID" value="NZ_JBHUDD010000027.1"/>
</dbReference>
<reference evidence="3" key="1">
    <citation type="journal article" date="2019" name="Int. J. Syst. Evol. Microbiol.">
        <title>The Global Catalogue of Microorganisms (GCM) 10K type strain sequencing project: providing services to taxonomists for standard genome sequencing and annotation.</title>
        <authorList>
            <consortium name="The Broad Institute Genomics Platform"/>
            <consortium name="The Broad Institute Genome Sequencing Center for Infectious Disease"/>
            <person name="Wu L."/>
            <person name="Ma J."/>
        </authorList>
    </citation>
    <scope>NUCLEOTIDE SEQUENCE [LARGE SCALE GENOMIC DNA]</scope>
    <source>
        <strain evidence="3">CGMCC 1.12477</strain>
    </source>
</reference>
<dbReference type="SUPFAM" id="SSF55729">
    <property type="entry name" value="Acyl-CoA N-acyltransferases (Nat)"/>
    <property type="match status" value="1"/>
</dbReference>
<evidence type="ECO:0000313" key="2">
    <source>
        <dbReference type="EMBL" id="MFD1508502.1"/>
    </source>
</evidence>
<organism evidence="2 3">
    <name type="scientific">Lacimonas salitolerans</name>
    <dbReference type="NCBI Taxonomy" id="1323750"/>
    <lineage>
        <taxon>Bacteria</taxon>
        <taxon>Pseudomonadati</taxon>
        <taxon>Pseudomonadota</taxon>
        <taxon>Alphaproteobacteria</taxon>
        <taxon>Rhodobacterales</taxon>
        <taxon>Paracoccaceae</taxon>
        <taxon>Lacimonas</taxon>
    </lineage>
</organism>
<dbReference type="Pfam" id="PF13673">
    <property type="entry name" value="Acetyltransf_10"/>
    <property type="match status" value="1"/>
</dbReference>
<dbReference type="EMBL" id="JBHUDD010000027">
    <property type="protein sequence ID" value="MFD1508502.1"/>
    <property type="molecule type" value="Genomic_DNA"/>
</dbReference>
<accession>A0ABW4EE30</accession>
<keyword evidence="3" id="KW-1185">Reference proteome</keyword>
<dbReference type="InterPro" id="IPR016181">
    <property type="entry name" value="Acyl_CoA_acyltransferase"/>
</dbReference>
<dbReference type="InterPro" id="IPR000182">
    <property type="entry name" value="GNAT_dom"/>
</dbReference>
<evidence type="ECO:0000313" key="3">
    <source>
        <dbReference type="Proteomes" id="UP001597186"/>
    </source>
</evidence>
<dbReference type="Gene3D" id="3.40.630.30">
    <property type="match status" value="1"/>
</dbReference>
<evidence type="ECO:0000259" key="1">
    <source>
        <dbReference type="PROSITE" id="PS51186"/>
    </source>
</evidence>
<gene>
    <name evidence="2" type="ORF">ACFTOW_03675</name>
</gene>
<dbReference type="Proteomes" id="UP001597186">
    <property type="component" value="Unassembled WGS sequence"/>
</dbReference>
<sequence length="285" mass="30259">MIRKAGAQDAMAIAAFLERHIETSMFLLGNLDQHGIGNTEHPHGTHYFLRETGDGITGVFGCTNDGFLMCQLPGLSGPEAQTYAHLLRGYTLRGMTGVPDQVAQILVALPVPPEAWQVNRMEPLFALELAGLVAQAGTIRAPEADDLPLLTGWFADYMTDTGTHDAESALAAAPDRARADIAAGNTRLFLDDQGMPVAMTAINARAGAAVQIGGVFVPRDRRGTGLAGRAVAAHLVVLRAQGITRAILFAASEAAARAYTRIGFERIGSYQLATLKQPVTLDTPT</sequence>
<name>A0ABW4EE30_9RHOB</name>
<comment type="caution">
    <text evidence="2">The sequence shown here is derived from an EMBL/GenBank/DDBJ whole genome shotgun (WGS) entry which is preliminary data.</text>
</comment>
<protein>
    <submittedName>
        <fullName evidence="2">GNAT family N-acetyltransferase</fullName>
    </submittedName>
</protein>
<feature type="domain" description="N-acetyltransferase" evidence="1">
    <location>
        <begin position="137"/>
        <end position="285"/>
    </location>
</feature>
<dbReference type="PROSITE" id="PS51186">
    <property type="entry name" value="GNAT"/>
    <property type="match status" value="1"/>
</dbReference>